<proteinExistence type="predicted"/>
<dbReference type="Pfam" id="PF18937">
    <property type="entry name" value="DUF5685"/>
    <property type="match status" value="1"/>
</dbReference>
<keyword evidence="2" id="KW-1185">Reference proteome</keyword>
<name>A0A1M6J6V3_9BACT</name>
<evidence type="ECO:0000313" key="2">
    <source>
        <dbReference type="Proteomes" id="UP000184510"/>
    </source>
</evidence>
<dbReference type="Proteomes" id="UP000184510">
    <property type="component" value="Unassembled WGS sequence"/>
</dbReference>
<reference evidence="1 2" key="1">
    <citation type="submission" date="2016-11" db="EMBL/GenBank/DDBJ databases">
        <authorList>
            <person name="Jaros S."/>
            <person name="Januszkiewicz K."/>
            <person name="Wedrychowicz H."/>
        </authorList>
    </citation>
    <scope>NUCLEOTIDE SEQUENCE [LARGE SCALE GENOMIC DNA]</scope>
    <source>
        <strain evidence="1 2">DSM 18772</strain>
    </source>
</reference>
<sequence>MFGFTQSPAACCQKSSASTYRSHFCGLSCRLRKDYGHSARFLVNRDSSFLSILGSALAPYSAPLTTVTCCNPLATPTPLAIDSSVQQFSAAVAVCGLTAKCSDDAVDENRFHRMAASSLLALTNNWKDKAIATLNTTGFPTKQTLSTLSRQAQIEEPSARVQAVAEPTALAYSDIFSHLGTILSVPQQRPLAELGHSLGSLIYYRDAADDLQKDQKNGRYNPLIYRPLDELKEAAEQAFLTLKNALSSLPLNRHQQLVTDIVARTEAFHADLVPAPTNSEDQKQKKDRNCLNYCDCCDCDCCDCIPCGAGSSLTCSSISCSPAESGSSCCDSCNCCDSCDCCPCN</sequence>
<evidence type="ECO:0000313" key="1">
    <source>
        <dbReference type="EMBL" id="SHJ42453.1"/>
    </source>
</evidence>
<dbReference type="InParanoid" id="A0A1M6J6V3"/>
<dbReference type="InterPro" id="IPR043740">
    <property type="entry name" value="DUF5685"/>
</dbReference>
<gene>
    <name evidence="1" type="ORF">SAMN02745181_2027</name>
</gene>
<dbReference type="RefSeq" id="WP_143183593.1">
    <property type="nucleotide sequence ID" value="NZ_FQYR01000003.1"/>
</dbReference>
<dbReference type="EMBL" id="FQYR01000003">
    <property type="protein sequence ID" value="SHJ42453.1"/>
    <property type="molecule type" value="Genomic_DNA"/>
</dbReference>
<dbReference type="STRING" id="1123071.SAMN02745181_2027"/>
<dbReference type="AlphaFoldDB" id="A0A1M6J6V3"/>
<dbReference type="OrthoDB" id="1722540at2"/>
<organism evidence="1 2">
    <name type="scientific">Rubritalea squalenifaciens DSM 18772</name>
    <dbReference type="NCBI Taxonomy" id="1123071"/>
    <lineage>
        <taxon>Bacteria</taxon>
        <taxon>Pseudomonadati</taxon>
        <taxon>Verrucomicrobiota</taxon>
        <taxon>Verrucomicrobiia</taxon>
        <taxon>Verrucomicrobiales</taxon>
        <taxon>Rubritaleaceae</taxon>
        <taxon>Rubritalea</taxon>
    </lineage>
</organism>
<protein>
    <submittedName>
        <fullName evidence="1">Uncharacterized protein</fullName>
    </submittedName>
</protein>
<accession>A0A1M6J6V3</accession>